<dbReference type="OrthoDB" id="9763993at2"/>
<dbReference type="NCBIfam" id="TIGR04085">
    <property type="entry name" value="rSAM_more_4Fe4S"/>
    <property type="match status" value="1"/>
</dbReference>
<dbReference type="InterPro" id="IPR013785">
    <property type="entry name" value="Aldolase_TIM"/>
</dbReference>
<dbReference type="SFLD" id="SFLDG01067">
    <property type="entry name" value="SPASM/twitch_domain_containing"/>
    <property type="match status" value="1"/>
</dbReference>
<dbReference type="Proteomes" id="UP000182146">
    <property type="component" value="Unassembled WGS sequence"/>
</dbReference>
<accession>A0A1G9PCP0</accession>
<dbReference type="Pfam" id="PF04055">
    <property type="entry name" value="Radical_SAM"/>
    <property type="match status" value="1"/>
</dbReference>
<keyword evidence="4" id="KW-0408">Iron</keyword>
<dbReference type="InterPro" id="IPR023885">
    <property type="entry name" value="4Fe4S-binding_SPASM_dom"/>
</dbReference>
<dbReference type="CDD" id="cd01335">
    <property type="entry name" value="Radical_SAM"/>
    <property type="match status" value="1"/>
</dbReference>
<dbReference type="InterPro" id="IPR023807">
    <property type="entry name" value="Peptide_mod_rSAM"/>
</dbReference>
<dbReference type="EMBL" id="FNGU01000003">
    <property type="protein sequence ID" value="SDL96323.1"/>
    <property type="molecule type" value="Genomic_DNA"/>
</dbReference>
<evidence type="ECO:0000256" key="4">
    <source>
        <dbReference type="ARBA" id="ARBA00023004"/>
    </source>
</evidence>
<dbReference type="STRING" id="392333.SAMN05660860_01549"/>
<dbReference type="GO" id="GO:0003824">
    <property type="term" value="F:catalytic activity"/>
    <property type="evidence" value="ECO:0007669"/>
    <property type="project" value="InterPro"/>
</dbReference>
<organism evidence="7 8">
    <name type="scientific">Geoalkalibacter ferrihydriticus</name>
    <dbReference type="NCBI Taxonomy" id="392333"/>
    <lineage>
        <taxon>Bacteria</taxon>
        <taxon>Pseudomonadati</taxon>
        <taxon>Thermodesulfobacteriota</taxon>
        <taxon>Desulfuromonadia</taxon>
        <taxon>Desulfuromonadales</taxon>
        <taxon>Geoalkalibacteraceae</taxon>
        <taxon>Geoalkalibacter</taxon>
    </lineage>
</organism>
<dbReference type="Pfam" id="PF13186">
    <property type="entry name" value="SPASM"/>
    <property type="match status" value="1"/>
</dbReference>
<dbReference type="PANTHER" id="PTHR11228">
    <property type="entry name" value="RADICAL SAM DOMAIN PROTEIN"/>
    <property type="match status" value="1"/>
</dbReference>
<keyword evidence="2" id="KW-0949">S-adenosyl-L-methionine</keyword>
<dbReference type="PANTHER" id="PTHR11228:SF7">
    <property type="entry name" value="PQQA PEPTIDE CYCLASE"/>
    <property type="match status" value="1"/>
</dbReference>
<keyword evidence="5" id="KW-0411">Iron-sulfur</keyword>
<dbReference type="InterPro" id="IPR058240">
    <property type="entry name" value="rSAM_sf"/>
</dbReference>
<evidence type="ECO:0000313" key="7">
    <source>
        <dbReference type="EMBL" id="SDL96323.1"/>
    </source>
</evidence>
<feature type="domain" description="Radical SAM core" evidence="6">
    <location>
        <begin position="201"/>
        <end position="407"/>
    </location>
</feature>
<evidence type="ECO:0000256" key="2">
    <source>
        <dbReference type="ARBA" id="ARBA00022691"/>
    </source>
</evidence>
<dbReference type="InterPro" id="IPR007197">
    <property type="entry name" value="rSAM"/>
</dbReference>
<protein>
    <submittedName>
        <fullName evidence="7">Selenobiotic family peptide radical SAM maturase</fullName>
    </submittedName>
</protein>
<evidence type="ECO:0000256" key="3">
    <source>
        <dbReference type="ARBA" id="ARBA00022723"/>
    </source>
</evidence>
<evidence type="ECO:0000259" key="6">
    <source>
        <dbReference type="PROSITE" id="PS51918"/>
    </source>
</evidence>
<dbReference type="Gene3D" id="3.20.20.70">
    <property type="entry name" value="Aldolase class I"/>
    <property type="match status" value="1"/>
</dbReference>
<dbReference type="RefSeq" id="WP_052446261.1">
    <property type="nucleotide sequence ID" value="NZ_FNGU01000003.1"/>
</dbReference>
<dbReference type="AlphaFoldDB" id="A0A1G9PCP0"/>
<dbReference type="SUPFAM" id="SSF102114">
    <property type="entry name" value="Radical SAM enzymes"/>
    <property type="match status" value="1"/>
</dbReference>
<evidence type="ECO:0000256" key="1">
    <source>
        <dbReference type="ARBA" id="ARBA00001966"/>
    </source>
</evidence>
<dbReference type="PROSITE" id="PS51918">
    <property type="entry name" value="RADICAL_SAM"/>
    <property type="match status" value="1"/>
</dbReference>
<dbReference type="SFLD" id="SFLDS00029">
    <property type="entry name" value="Radical_SAM"/>
    <property type="match status" value="1"/>
</dbReference>
<sequence>MFTRLKKKFPACAKALPEAFWQQRDAGLAAAAQRDEFPEQVQRFISATGGDAYLPDLARVELAQQRLESLRWEPPSPGNLVRINPTLTLLEVAWHPLLPLLDGVAIIPEFSPRILAFWRHPQTGEAHRAVARPQDLLALKIVAEQLDPLEVAAATGRPVGTADAALEQAVNLGLLLSPPSGLRRSVADFPIPAQTPEIFLQAEVFTLQWHITHRCDLHCRHCYDRSVRTEVTLDSGLKVLDQLRAFCLKHHVGGQVSFSGGNPFLHPEFLQLYEAARDRNLNLAILGNPVSEERLDQVLQIAKPAFYQVSLEGLQKHNDEIRGEGNFAAVLDFLDLLKRKNIYSMVMLTLTRANMSQVLELAELLRDRVDLFTYNRLAMVGEGACLESPLADEYRTFVQQYLRATQSNPVLALKDSLINIEREQCDQTLFGGCTGFGCGAAFNFVSLLPDGEVHACRKFPSLIGSIQQQTLTEIYASPAAQAYRRGCEACAPCHLRAVCGGCLAAGWGRGVDPFKDKDPACFLPPN</sequence>
<name>A0A1G9PCP0_9BACT</name>
<dbReference type="InterPro" id="IPR050377">
    <property type="entry name" value="Radical_SAM_PqqE_MftC-like"/>
</dbReference>
<keyword evidence="3" id="KW-0479">Metal-binding</keyword>
<reference evidence="7 8" key="1">
    <citation type="submission" date="2016-10" db="EMBL/GenBank/DDBJ databases">
        <authorList>
            <person name="de Groot N.N."/>
        </authorList>
    </citation>
    <scope>NUCLEOTIDE SEQUENCE [LARGE SCALE GENOMIC DNA]</scope>
    <source>
        <strain evidence="7 8">DSM 17813</strain>
    </source>
</reference>
<dbReference type="GO" id="GO:0046872">
    <property type="term" value="F:metal ion binding"/>
    <property type="evidence" value="ECO:0007669"/>
    <property type="project" value="UniProtKB-KW"/>
</dbReference>
<gene>
    <name evidence="7" type="ORF">SAMN05660860_01549</name>
</gene>
<evidence type="ECO:0000256" key="5">
    <source>
        <dbReference type="ARBA" id="ARBA00023014"/>
    </source>
</evidence>
<dbReference type="GO" id="GO:0051536">
    <property type="term" value="F:iron-sulfur cluster binding"/>
    <property type="evidence" value="ECO:0007669"/>
    <property type="project" value="UniProtKB-KW"/>
</dbReference>
<comment type="cofactor">
    <cofactor evidence="1">
        <name>[4Fe-4S] cluster</name>
        <dbReference type="ChEBI" id="CHEBI:49883"/>
    </cofactor>
</comment>
<evidence type="ECO:0000313" key="8">
    <source>
        <dbReference type="Proteomes" id="UP000182146"/>
    </source>
</evidence>
<dbReference type="NCBIfam" id="TIGR04082">
    <property type="entry name" value="rSAM_for_selen"/>
    <property type="match status" value="1"/>
</dbReference>
<proteinExistence type="predicted"/>